<dbReference type="SUPFAM" id="SSF56672">
    <property type="entry name" value="DNA/RNA polymerases"/>
    <property type="match status" value="1"/>
</dbReference>
<evidence type="ECO:0000259" key="1">
    <source>
        <dbReference type="PROSITE" id="PS50878"/>
    </source>
</evidence>
<proteinExistence type="predicted"/>
<dbReference type="InterPro" id="IPR043502">
    <property type="entry name" value="DNA/RNA_pol_sf"/>
</dbReference>
<dbReference type="AlphaFoldDB" id="A0A9W6XWI7"/>
<dbReference type="Proteomes" id="UP001165121">
    <property type="component" value="Unassembled WGS sequence"/>
</dbReference>
<evidence type="ECO:0000313" key="2">
    <source>
        <dbReference type="EMBL" id="GMF46545.1"/>
    </source>
</evidence>
<protein>
    <submittedName>
        <fullName evidence="2">Unnamed protein product</fullName>
    </submittedName>
</protein>
<gene>
    <name evidence="2" type="ORF">Pfra01_001716800</name>
</gene>
<feature type="domain" description="Reverse transcriptase" evidence="1">
    <location>
        <begin position="1"/>
        <end position="153"/>
    </location>
</feature>
<comment type="caution">
    <text evidence="2">The sequence shown here is derived from an EMBL/GenBank/DDBJ whole genome shotgun (WGS) entry which is preliminary data.</text>
</comment>
<dbReference type="OrthoDB" id="122000at2759"/>
<organism evidence="2 3">
    <name type="scientific">Phytophthora fragariaefolia</name>
    <dbReference type="NCBI Taxonomy" id="1490495"/>
    <lineage>
        <taxon>Eukaryota</taxon>
        <taxon>Sar</taxon>
        <taxon>Stramenopiles</taxon>
        <taxon>Oomycota</taxon>
        <taxon>Peronosporomycetes</taxon>
        <taxon>Peronosporales</taxon>
        <taxon>Peronosporaceae</taxon>
        <taxon>Phytophthora</taxon>
    </lineage>
</organism>
<reference evidence="2" key="1">
    <citation type="submission" date="2023-04" db="EMBL/GenBank/DDBJ databases">
        <title>Phytophthora fragariaefolia NBRC 109709.</title>
        <authorList>
            <person name="Ichikawa N."/>
            <person name="Sato H."/>
            <person name="Tonouchi N."/>
        </authorList>
    </citation>
    <scope>NUCLEOTIDE SEQUENCE</scope>
    <source>
        <strain evidence="2">NBRC 109709</strain>
    </source>
</reference>
<dbReference type="InterPro" id="IPR000477">
    <property type="entry name" value="RT_dom"/>
</dbReference>
<dbReference type="Pfam" id="PF00078">
    <property type="entry name" value="RVT_1"/>
    <property type="match status" value="1"/>
</dbReference>
<keyword evidence="3" id="KW-1185">Reference proteome</keyword>
<name>A0A9W6XWI7_9STRA</name>
<evidence type="ECO:0000313" key="3">
    <source>
        <dbReference type="Proteomes" id="UP001165121"/>
    </source>
</evidence>
<accession>A0A9W6XWI7</accession>
<sequence length="307" mass="33958">MDVLHSFLDDDEVRLIQLLLADTRLSLRSGSTTLNPFTSNFGTPQGNSLSPVLFIVYLEAALRDLTDSLDVGRAFLDNMIVYADEADFVCRTVEATAFIQDQAPAILARWSLAINSSKTELTTVARASTGTPTRHVRAQEEAWRNTKKLGSLLGDAEDVSRPDNFAKYLASATLGGSPTQRSTSAVTLDLCATASPRHDGYSLDRFFAARIATQRSCKWIATSTALLKVAGEDALAPRYQRSWIKTKRGHRLRTKPDLLTLRTQAQNTTAWKKLVKEVIAWMTCEDDLTYADTTLCRRLASLHLASQ</sequence>
<dbReference type="PROSITE" id="PS50878">
    <property type="entry name" value="RT_POL"/>
    <property type="match status" value="1"/>
</dbReference>
<dbReference type="EMBL" id="BSXT01001981">
    <property type="protein sequence ID" value="GMF46545.1"/>
    <property type="molecule type" value="Genomic_DNA"/>
</dbReference>